<gene>
    <name evidence="3" type="primary">LOC106820136</name>
</gene>
<proteinExistence type="predicted"/>
<sequence>MRRRCEEWSWGEKVHPAHRWMGHMPNGLSLMSEVGGDLYLLVTGSAQLASQSKRFVDAQRAMELRHAIVRDIVDVAVGNAAAAAAEAGEADAVTMATEHGALDGQYVKTVQKCYNFAFEYHRELVKLVTGPVQQRRALARAIIDVARGWQAFVIAHCETGHGTRPSWAFQ</sequence>
<dbReference type="Proteomes" id="UP000695022">
    <property type="component" value="Unplaced"/>
</dbReference>
<dbReference type="RefSeq" id="XP_014680169.1">
    <property type="nucleotide sequence ID" value="XM_014824683.1"/>
</dbReference>
<protein>
    <submittedName>
        <fullName evidence="3">Mitogen-activated protein kinase kinase kinase 4-like</fullName>
    </submittedName>
</protein>
<keyword evidence="2" id="KW-1185">Reference proteome</keyword>
<dbReference type="Pfam" id="PF19431">
    <property type="entry name" value="MEKK4_N"/>
    <property type="match status" value="1"/>
</dbReference>
<feature type="non-terminal residue" evidence="3">
    <location>
        <position position="170"/>
    </location>
</feature>
<reference evidence="3" key="1">
    <citation type="submission" date="2025-08" db="UniProtKB">
        <authorList>
            <consortium name="RefSeq"/>
        </authorList>
    </citation>
    <scope>IDENTIFICATION</scope>
</reference>
<feature type="domain" description="Mitogen-activated protein kinase kinase kinase N-terminal" evidence="1">
    <location>
        <begin position="88"/>
        <end position="170"/>
    </location>
</feature>
<organism evidence="2 3">
    <name type="scientific">Priapulus caudatus</name>
    <name type="common">Priapulid worm</name>
    <dbReference type="NCBI Taxonomy" id="37621"/>
    <lineage>
        <taxon>Eukaryota</taxon>
        <taxon>Metazoa</taxon>
        <taxon>Ecdysozoa</taxon>
        <taxon>Scalidophora</taxon>
        <taxon>Priapulida</taxon>
        <taxon>Priapulimorpha</taxon>
        <taxon>Priapulimorphida</taxon>
        <taxon>Priapulidae</taxon>
        <taxon>Priapulus</taxon>
    </lineage>
</organism>
<dbReference type="InterPro" id="IPR045801">
    <property type="entry name" value="MEKK4_N"/>
</dbReference>
<dbReference type="GeneID" id="106820136"/>
<accession>A0ABM1F6U8</accession>
<evidence type="ECO:0000313" key="3">
    <source>
        <dbReference type="RefSeq" id="XP_014680169.1"/>
    </source>
</evidence>
<evidence type="ECO:0000259" key="1">
    <source>
        <dbReference type="Pfam" id="PF19431"/>
    </source>
</evidence>
<name>A0ABM1F6U8_PRICU</name>
<evidence type="ECO:0000313" key="2">
    <source>
        <dbReference type="Proteomes" id="UP000695022"/>
    </source>
</evidence>